<dbReference type="PANTHER" id="PTHR15175:SF0">
    <property type="entry name" value="SH3 DOMAIN-CONTAINING PROTEIN C23A1.17"/>
    <property type="match status" value="1"/>
</dbReference>
<dbReference type="Proteomes" id="UP000239156">
    <property type="component" value="Unassembled WGS sequence"/>
</dbReference>
<dbReference type="InterPro" id="IPR011990">
    <property type="entry name" value="TPR-like_helical_dom_sf"/>
</dbReference>
<evidence type="ECO:0000313" key="3">
    <source>
        <dbReference type="EMBL" id="POW13497.1"/>
    </source>
</evidence>
<comment type="caution">
    <text evidence="3">The sequence shown here is derived from an EMBL/GenBank/DDBJ whole genome shotgun (WGS) entry which is preliminary data.</text>
</comment>
<keyword evidence="1" id="KW-0802">TPR repeat</keyword>
<feature type="region of interest" description="Disordered" evidence="2">
    <location>
        <begin position="201"/>
        <end position="246"/>
    </location>
</feature>
<dbReference type="SUPFAM" id="SSF48452">
    <property type="entry name" value="TPR-like"/>
    <property type="match status" value="1"/>
</dbReference>
<reference evidence="3" key="1">
    <citation type="submission" date="2017-12" db="EMBL/GenBank/DDBJ databases">
        <title>Gene loss provides genomic basis for host adaptation in cereal stripe rust fungi.</title>
        <authorList>
            <person name="Xia C."/>
        </authorList>
    </citation>
    <scope>NUCLEOTIDE SEQUENCE [LARGE SCALE GENOMIC DNA]</scope>
    <source>
        <strain evidence="3">93-210</strain>
    </source>
</reference>
<dbReference type="VEuPathDB" id="FungiDB:PSHT_15053"/>
<dbReference type="InterPro" id="IPR019734">
    <property type="entry name" value="TPR_rpt"/>
</dbReference>
<dbReference type="PANTHER" id="PTHR15175">
    <property type="entry name" value="NEUTROPHIL CYTOSOLIC FACTOR 2, NEUTROPHIL NADPH OXIDASE FACTOR 2"/>
    <property type="match status" value="1"/>
</dbReference>
<evidence type="ECO:0000256" key="1">
    <source>
        <dbReference type="PROSITE-ProRule" id="PRU00339"/>
    </source>
</evidence>
<dbReference type="EMBL" id="PKSL01000024">
    <property type="protein sequence ID" value="POW13497.1"/>
    <property type="molecule type" value="Genomic_DNA"/>
</dbReference>
<protein>
    <submittedName>
        <fullName evidence="3">Uncharacterized protein</fullName>
    </submittedName>
</protein>
<evidence type="ECO:0000256" key="2">
    <source>
        <dbReference type="SAM" id="MobiDB-lite"/>
    </source>
</evidence>
<feature type="compositionally biased region" description="Polar residues" evidence="2">
    <location>
        <begin position="201"/>
        <end position="245"/>
    </location>
</feature>
<name>A0A2S4VVJ9_9BASI</name>
<evidence type="ECO:0000313" key="4">
    <source>
        <dbReference type="Proteomes" id="UP000239156"/>
    </source>
</evidence>
<feature type="non-terminal residue" evidence="3">
    <location>
        <position position="1"/>
    </location>
</feature>
<organism evidence="3 4">
    <name type="scientific">Puccinia striiformis</name>
    <dbReference type="NCBI Taxonomy" id="27350"/>
    <lineage>
        <taxon>Eukaryota</taxon>
        <taxon>Fungi</taxon>
        <taxon>Dikarya</taxon>
        <taxon>Basidiomycota</taxon>
        <taxon>Pucciniomycotina</taxon>
        <taxon>Pucciniomycetes</taxon>
        <taxon>Pucciniales</taxon>
        <taxon>Pucciniaceae</taxon>
        <taxon>Puccinia</taxon>
    </lineage>
</organism>
<feature type="repeat" description="TPR" evidence="1">
    <location>
        <begin position="42"/>
        <end position="75"/>
    </location>
</feature>
<dbReference type="PROSITE" id="PS50005">
    <property type="entry name" value="TPR"/>
    <property type="match status" value="1"/>
</dbReference>
<gene>
    <name evidence="3" type="ORF">PSTT_03651</name>
</gene>
<dbReference type="InterPro" id="IPR051864">
    <property type="entry name" value="NCF2_NOXA1"/>
</dbReference>
<dbReference type="VEuPathDB" id="FungiDB:PSTT_03651"/>
<dbReference type="Gene3D" id="1.25.40.10">
    <property type="entry name" value="Tetratricopeptide repeat domain"/>
    <property type="match status" value="1"/>
</dbReference>
<dbReference type="AlphaFoldDB" id="A0A2S4VVJ9"/>
<accession>A0A2S4VVJ9</accession>
<proteinExistence type="predicted"/>
<keyword evidence="4" id="KW-1185">Reference proteome</keyword>
<sequence length="267" mass="30169">TKKKHNDNMNCQSYTNRTWMRALKHFDNQDLDHSLYMISRSPKIYFNMGMLHTGLGEHPSAVDCFRAAVSDEAASAVEFFQLGALLFSLEDYELAHQNFSVALLLMNGRSHIDYREAGLNFCLYSCEVLFNCAMCLLHMGKFDEGTETLAHAREKQHYPSQIPCSLEVFSIPDAGYGSSTRADYWTVFQVPNKILYRPVTQASDTTSHSPGSSKVGSILSSPSTSPTEYLPSITDNSSSNETISTSRRESPLKLFKMVKQRWPIFFK</sequence>